<dbReference type="PROSITE" id="PS00719">
    <property type="entry name" value="GLYCOSYL_HYDROL_F2_1"/>
    <property type="match status" value="1"/>
</dbReference>
<dbReference type="Pfam" id="PF16353">
    <property type="entry name" value="LacZ_4"/>
    <property type="match status" value="1"/>
</dbReference>
<dbReference type="InterPro" id="IPR006101">
    <property type="entry name" value="Glyco_hydro_2"/>
</dbReference>
<dbReference type="RefSeq" id="WP_119437080.1">
    <property type="nucleotide sequence ID" value="NZ_QWGR01000003.1"/>
</dbReference>
<comment type="subunit">
    <text evidence="4">Monomer.</text>
</comment>
<dbReference type="SMART" id="SM01038">
    <property type="entry name" value="Bgal_small_N"/>
    <property type="match status" value="1"/>
</dbReference>
<dbReference type="InterPro" id="IPR017853">
    <property type="entry name" value="GH"/>
</dbReference>
<feature type="domain" description="Beta galactosidase small chain/" evidence="15">
    <location>
        <begin position="955"/>
        <end position="1253"/>
    </location>
</feature>
<dbReference type="InterPro" id="IPR011013">
    <property type="entry name" value="Gal_mutarotase_sf_dom"/>
</dbReference>
<dbReference type="GO" id="GO:0005990">
    <property type="term" value="P:lactose catabolic process"/>
    <property type="evidence" value="ECO:0007669"/>
    <property type="project" value="TreeGrafter"/>
</dbReference>
<evidence type="ECO:0000256" key="3">
    <source>
        <dbReference type="ARBA" id="ARBA00007401"/>
    </source>
</evidence>
<dbReference type="Gene3D" id="2.60.120.260">
    <property type="entry name" value="Galactose-binding domain-like"/>
    <property type="match status" value="1"/>
</dbReference>
<evidence type="ECO:0000256" key="4">
    <source>
        <dbReference type="ARBA" id="ARBA00011245"/>
    </source>
</evidence>
<feature type="signal peptide" evidence="13">
    <location>
        <begin position="1"/>
        <end position="18"/>
    </location>
</feature>
<evidence type="ECO:0000256" key="10">
    <source>
        <dbReference type="ARBA" id="ARBA00023295"/>
    </source>
</evidence>
<keyword evidence="6 13" id="KW-0732">Signal</keyword>
<dbReference type="PANTHER" id="PTHR46323">
    <property type="entry name" value="BETA-GALACTOSIDASE"/>
    <property type="match status" value="1"/>
</dbReference>
<evidence type="ECO:0000313" key="16">
    <source>
        <dbReference type="EMBL" id="RIJ49194.1"/>
    </source>
</evidence>
<comment type="similarity">
    <text evidence="3 12">Belongs to the glycosyl hydrolase 2 family.</text>
</comment>
<dbReference type="InterPro" id="IPR013783">
    <property type="entry name" value="Ig-like_fold"/>
</dbReference>
<dbReference type="Pfam" id="PF00703">
    <property type="entry name" value="Glyco_hydro_2"/>
    <property type="match status" value="1"/>
</dbReference>
<evidence type="ECO:0000256" key="9">
    <source>
        <dbReference type="ARBA" id="ARBA00023157"/>
    </source>
</evidence>
<dbReference type="PRINTS" id="PR00132">
    <property type="entry name" value="GLHYDRLASE2"/>
</dbReference>
<dbReference type="InterPro" id="IPR014718">
    <property type="entry name" value="GH-type_carb-bd"/>
</dbReference>
<protein>
    <recommendedName>
        <fullName evidence="5 12">Beta-galactosidase</fullName>
        <ecNumber evidence="5 12">3.2.1.23</ecNumber>
    </recommendedName>
    <alternativeName>
        <fullName evidence="11 12">Lactase</fullName>
    </alternativeName>
</protein>
<dbReference type="Pfam" id="PF02837">
    <property type="entry name" value="Glyco_hydro_2_N"/>
    <property type="match status" value="1"/>
</dbReference>
<dbReference type="Proteomes" id="UP000265926">
    <property type="component" value="Unassembled WGS sequence"/>
</dbReference>
<evidence type="ECO:0000256" key="12">
    <source>
        <dbReference type="RuleBase" id="RU361154"/>
    </source>
</evidence>
<evidence type="ECO:0000256" key="6">
    <source>
        <dbReference type="ARBA" id="ARBA00022729"/>
    </source>
</evidence>
<comment type="cofactor">
    <cofactor evidence="2">
        <name>Ca(2+)</name>
        <dbReference type="ChEBI" id="CHEBI:29108"/>
    </cofactor>
</comment>
<gene>
    <name evidence="16" type="ORF">D1614_06440</name>
</gene>
<dbReference type="InterPro" id="IPR004199">
    <property type="entry name" value="B-gal_small/dom_5"/>
</dbReference>
<evidence type="ECO:0000256" key="13">
    <source>
        <dbReference type="SAM" id="SignalP"/>
    </source>
</evidence>
<evidence type="ECO:0000256" key="8">
    <source>
        <dbReference type="ARBA" id="ARBA00022837"/>
    </source>
</evidence>
<dbReference type="EC" id="3.2.1.23" evidence="5 12"/>
<dbReference type="InterPro" id="IPR013320">
    <property type="entry name" value="ConA-like_dom_sf"/>
</dbReference>
<dbReference type="InterPro" id="IPR023230">
    <property type="entry name" value="Glyco_hydro_2_CS"/>
</dbReference>
<evidence type="ECO:0000259" key="15">
    <source>
        <dbReference type="SMART" id="SM01038"/>
    </source>
</evidence>
<feature type="domain" description="LamG-like jellyroll fold" evidence="14">
    <location>
        <begin position="639"/>
        <end position="773"/>
    </location>
</feature>
<evidence type="ECO:0000256" key="11">
    <source>
        <dbReference type="ARBA" id="ARBA00032230"/>
    </source>
</evidence>
<keyword evidence="8" id="KW-0106">Calcium</keyword>
<dbReference type="Gene3D" id="2.60.120.200">
    <property type="match status" value="1"/>
</dbReference>
<dbReference type="SUPFAM" id="SSF49785">
    <property type="entry name" value="Galactose-binding domain-like"/>
    <property type="match status" value="1"/>
</dbReference>
<dbReference type="InterPro" id="IPR006102">
    <property type="entry name" value="Ig-like_GH2"/>
</dbReference>
<dbReference type="Pfam" id="PF02929">
    <property type="entry name" value="Bgal_small_N"/>
    <property type="match status" value="1"/>
</dbReference>
<keyword evidence="10 12" id="KW-0326">Glycosidase</keyword>
<dbReference type="SUPFAM" id="SSF74650">
    <property type="entry name" value="Galactose mutarotase-like"/>
    <property type="match status" value="1"/>
</dbReference>
<accession>A0A399T2M3</accession>
<dbReference type="SMART" id="SM00560">
    <property type="entry name" value="LamGL"/>
    <property type="match status" value="1"/>
</dbReference>
<dbReference type="EMBL" id="QWGR01000003">
    <property type="protein sequence ID" value="RIJ49194.1"/>
    <property type="molecule type" value="Genomic_DNA"/>
</dbReference>
<keyword evidence="7 12" id="KW-0378">Hydrolase</keyword>
<dbReference type="Gene3D" id="2.60.40.10">
    <property type="entry name" value="Immunoglobulins"/>
    <property type="match status" value="2"/>
</dbReference>
<proteinExistence type="inferred from homology"/>
<dbReference type="AlphaFoldDB" id="A0A399T2M3"/>
<keyword evidence="9" id="KW-1015">Disulfide bond</keyword>
<dbReference type="InterPro" id="IPR036156">
    <property type="entry name" value="Beta-gal/glucu_dom_sf"/>
</dbReference>
<name>A0A399T2M3_9BACT</name>
<evidence type="ECO:0000256" key="7">
    <source>
        <dbReference type="ARBA" id="ARBA00022801"/>
    </source>
</evidence>
<dbReference type="GO" id="GO:0009341">
    <property type="term" value="C:beta-galactosidase complex"/>
    <property type="evidence" value="ECO:0007669"/>
    <property type="project" value="InterPro"/>
</dbReference>
<dbReference type="PANTHER" id="PTHR46323:SF2">
    <property type="entry name" value="BETA-GALACTOSIDASE"/>
    <property type="match status" value="1"/>
</dbReference>
<evidence type="ECO:0000256" key="1">
    <source>
        <dbReference type="ARBA" id="ARBA00001412"/>
    </source>
</evidence>
<comment type="caution">
    <text evidence="16">The sequence shown here is derived from an EMBL/GenBank/DDBJ whole genome shotgun (WGS) entry which is preliminary data.</text>
</comment>
<evidence type="ECO:0000256" key="2">
    <source>
        <dbReference type="ARBA" id="ARBA00001913"/>
    </source>
</evidence>
<dbReference type="OrthoDB" id="9801077at2"/>
<dbReference type="CDD" id="cd00110">
    <property type="entry name" value="LamG"/>
    <property type="match status" value="1"/>
</dbReference>
<dbReference type="Pfam" id="PF02836">
    <property type="entry name" value="Glyco_hydro_2_C"/>
    <property type="match status" value="1"/>
</dbReference>
<keyword evidence="17" id="KW-1185">Reference proteome</keyword>
<dbReference type="GO" id="GO:0004565">
    <property type="term" value="F:beta-galactosidase activity"/>
    <property type="evidence" value="ECO:0007669"/>
    <property type="project" value="UniProtKB-EC"/>
</dbReference>
<dbReference type="InterPro" id="IPR006558">
    <property type="entry name" value="LamG-like"/>
</dbReference>
<dbReference type="Gene3D" id="2.70.98.10">
    <property type="match status" value="1"/>
</dbReference>
<dbReference type="InterPro" id="IPR008979">
    <property type="entry name" value="Galactose-bd-like_sf"/>
</dbReference>
<evidence type="ECO:0000259" key="14">
    <source>
        <dbReference type="SMART" id="SM00560"/>
    </source>
</evidence>
<sequence length="1255" mass="143135">MNRIALLLLVLLPAGLLAQQVEFLPDDWQNPAVFEKGQNLPHAFHIPYSSRERAIQDLPRKCENYQLLNGTWKFLWVETPDQVPADFWNPDFELNGWNEITVPSNWQMEGYGHPKFRNVALSFESDPPKIPEYYNPGGCYKRKFELPENWGEKEVMLRFEGVKSASYVWVNGEKVGYNQGGFEPAEYNISRFLKKGENDLSVEVLRFSDGSYLENQDMWRLSGIFRDVKLYAQPQTYIHDHYVTTDLDEEYKDATLKVEVDLTNTLPEKREVSIEMDVLDDEGRSILAEGIQKETAAVDSASIKKVTLSTVVVDPTKWSAEFPHLFQLLIILKDKDGNTLEALSQKIGFREVKYKDHILTVNGAPVKLNGVNSHMHDPKHGQAVPQETLRTDLILMKQHNINCVRTSHYPPTPEYIALADELGMYIFDEVGDEAHNNIHLSENRAWTEMYRDRSRKLVYRDRNRPSVIVWSAGNESGSGENIHEVIKTGKAIDPSRPVWMYGGNTFYIPFEDIVGPRYWSPIDYKNLAEGKVLPENDQRASFMDEYLAATGNGLGGMDEYWEYIWKYPRLTGGAIWDWISPGIETPRRILSDLSEAKNDGQIMGRPVFAEGKNGWGLEFSGHDDWVEFYRDPSLDITGNQLSISFWVKPFEIPQPNTFIAKGGHGYGIGMEDPRTLEFYLQSGKRVSAKAKVNSDFYGNWHHIAGIYDGRSLQLYIDKKQVATSSFSGNISSTPFPLCIGREAETQDQGEYSGRLSKMVIDDVKIFPEAVRVGNIEHQTDGAVLHLDFEKDTTAGSFYAVGLGGRTYGIVWPDRTPQPEINQIKKSGQPVKIEVIDMAAGRIQVINRHQFKNLKELDGRWELRVDGKPSQRGIFECEAAPGDTVEVTIDYRRPRIDSREECLMLVSFVLKEDQSWAPKGHEIAWEQFKVSTDLYFVEEKPNDRKVSFSESKDKVVITGDDFSYVIDKSTAKLSSLQFKGTEYLEGGPVFNVWRAPTANDLDPWGSYMFSSDNRTPGYGRSIDNQLRTLGMRDLLTQVDEVDVIQLNEKEVKVRMKVFSNSSLPANRRLNRGGLFSAFERNETWTFSASGKIDLEQEIIPHGPMPDMLPKIGLQFELPKAFSAVEYYGRGPFENYPDRKTGAKVNWYHSTADSMYVPYIIPQEYGNRSDVRWLKVENADGKGLLIKGDDWLNFSLHKYSTDNLSRAMYTYQLKEAPNTILNVDFEVSGVGGTAIRQLQKYRVRPGVRNYKLSITPF</sequence>
<dbReference type="InterPro" id="IPR023232">
    <property type="entry name" value="Glyco_hydro_2_AS"/>
</dbReference>
<dbReference type="InterPro" id="IPR006103">
    <property type="entry name" value="Glyco_hydro_2_cat"/>
</dbReference>
<dbReference type="Gene3D" id="3.20.20.80">
    <property type="entry name" value="Glycosidases"/>
    <property type="match status" value="1"/>
</dbReference>
<dbReference type="InterPro" id="IPR050347">
    <property type="entry name" value="Bact_Beta-galactosidase"/>
</dbReference>
<comment type="catalytic activity">
    <reaction evidence="1 12">
        <text>Hydrolysis of terminal non-reducing beta-D-galactose residues in beta-D-galactosides.</text>
        <dbReference type="EC" id="3.2.1.23"/>
    </reaction>
</comment>
<dbReference type="SUPFAM" id="SSF51445">
    <property type="entry name" value="(Trans)glycosidases"/>
    <property type="match status" value="1"/>
</dbReference>
<dbReference type="InterPro" id="IPR006104">
    <property type="entry name" value="Glyco_hydro_2_N"/>
</dbReference>
<dbReference type="InterPro" id="IPR001791">
    <property type="entry name" value="Laminin_G"/>
</dbReference>
<feature type="chain" id="PRO_5017451300" description="Beta-galactosidase" evidence="13">
    <location>
        <begin position="19"/>
        <end position="1255"/>
    </location>
</feature>
<dbReference type="InterPro" id="IPR032312">
    <property type="entry name" value="LacZ_4"/>
</dbReference>
<organism evidence="16 17">
    <name type="scientific">Maribellus luteus</name>
    <dbReference type="NCBI Taxonomy" id="2305463"/>
    <lineage>
        <taxon>Bacteria</taxon>
        <taxon>Pseudomonadati</taxon>
        <taxon>Bacteroidota</taxon>
        <taxon>Bacteroidia</taxon>
        <taxon>Marinilabiliales</taxon>
        <taxon>Prolixibacteraceae</taxon>
        <taxon>Maribellus</taxon>
    </lineage>
</organism>
<evidence type="ECO:0000256" key="5">
    <source>
        <dbReference type="ARBA" id="ARBA00012756"/>
    </source>
</evidence>
<evidence type="ECO:0000313" key="17">
    <source>
        <dbReference type="Proteomes" id="UP000265926"/>
    </source>
</evidence>
<dbReference type="PROSITE" id="PS00608">
    <property type="entry name" value="GLYCOSYL_HYDROL_F2_2"/>
    <property type="match status" value="1"/>
</dbReference>
<dbReference type="Pfam" id="PF13385">
    <property type="entry name" value="Laminin_G_3"/>
    <property type="match status" value="1"/>
</dbReference>
<reference evidence="16 17" key="1">
    <citation type="submission" date="2018-08" db="EMBL/GenBank/DDBJ databases">
        <title>Pallidiluteibacterium maritimus gen. nov., sp. nov., isolated from coastal sediment.</title>
        <authorList>
            <person name="Zhou L.Y."/>
        </authorList>
    </citation>
    <scope>NUCLEOTIDE SEQUENCE [LARGE SCALE GENOMIC DNA]</scope>
    <source>
        <strain evidence="16 17">XSD2</strain>
    </source>
</reference>
<dbReference type="SUPFAM" id="SSF49303">
    <property type="entry name" value="beta-Galactosidase/glucuronidase domain"/>
    <property type="match status" value="2"/>
</dbReference>
<dbReference type="GO" id="GO:0030246">
    <property type="term" value="F:carbohydrate binding"/>
    <property type="evidence" value="ECO:0007669"/>
    <property type="project" value="InterPro"/>
</dbReference>
<dbReference type="SUPFAM" id="SSF49899">
    <property type="entry name" value="Concanavalin A-like lectins/glucanases"/>
    <property type="match status" value="1"/>
</dbReference>